<evidence type="ECO:0000256" key="1">
    <source>
        <dbReference type="SAM" id="MobiDB-lite"/>
    </source>
</evidence>
<evidence type="ECO:0000313" key="3">
    <source>
        <dbReference type="Proteomes" id="UP000440041"/>
    </source>
</evidence>
<protein>
    <submittedName>
        <fullName evidence="2">Uncharacterized protein</fullName>
    </submittedName>
</protein>
<feature type="compositionally biased region" description="Low complexity" evidence="1">
    <location>
        <begin position="142"/>
        <end position="157"/>
    </location>
</feature>
<dbReference type="AlphaFoldDB" id="A0A6A2WC53"/>
<keyword evidence="3" id="KW-1185">Reference proteome</keyword>
<gene>
    <name evidence="2" type="ORF">DSM100238_1692</name>
</gene>
<feature type="region of interest" description="Disordered" evidence="1">
    <location>
        <begin position="142"/>
        <end position="179"/>
    </location>
</feature>
<dbReference type="Proteomes" id="UP000440041">
    <property type="component" value="Unassembled WGS sequence"/>
</dbReference>
<reference evidence="2 3" key="1">
    <citation type="submission" date="2019-09" db="EMBL/GenBank/DDBJ databases">
        <title>Characterization of the phylogenetic diversity of two novel species belonging to the genus Bifidobacterium: Bifidobacterium cebidarum sp. nov. and Bifidobacterium leontopitheci sp. nov.</title>
        <authorList>
            <person name="Lugli G.A."/>
            <person name="Duranti S."/>
            <person name="Milani C."/>
            <person name="Turroni F."/>
            <person name="Ventura M."/>
        </authorList>
    </citation>
    <scope>NUCLEOTIDE SEQUENCE [LARGE SCALE GENOMIC DNA]</scope>
    <source>
        <strain evidence="2 3">DSM 100238</strain>
    </source>
</reference>
<evidence type="ECO:0000313" key="2">
    <source>
        <dbReference type="EMBL" id="KAB8294492.1"/>
    </source>
</evidence>
<name>A0A6A2WC53_9BIFI</name>
<sequence>MSRHAQRGSRARDVGIRPATPLVAYAATYATSRMRSGQGGRGTYLARPVCHGIRSPMRYRAVVVTLRGIGNVAYVSACGIRKMALTWGAPVGMSAVAHATTCATASVRSLSPARSARFDMARESAVVRASGRLHRRLLPPCQRSRASCGSRGSGQRSPASRRRCESLRQSHHSPVGHRHLGELFGLSFPMRSPGTGPRA</sequence>
<feature type="compositionally biased region" description="Basic residues" evidence="1">
    <location>
        <begin position="169"/>
        <end position="178"/>
    </location>
</feature>
<proteinExistence type="predicted"/>
<organism evidence="2 3">
    <name type="scientific">Bifidobacterium apri</name>
    <dbReference type="NCBI Taxonomy" id="1769423"/>
    <lineage>
        <taxon>Bacteria</taxon>
        <taxon>Bacillati</taxon>
        <taxon>Actinomycetota</taxon>
        <taxon>Actinomycetes</taxon>
        <taxon>Bifidobacteriales</taxon>
        <taxon>Bifidobacteriaceae</taxon>
        <taxon>Bifidobacterium</taxon>
    </lineage>
</organism>
<dbReference type="EMBL" id="WBSO01000017">
    <property type="protein sequence ID" value="KAB8294492.1"/>
    <property type="molecule type" value="Genomic_DNA"/>
</dbReference>
<comment type="caution">
    <text evidence="2">The sequence shown here is derived from an EMBL/GenBank/DDBJ whole genome shotgun (WGS) entry which is preliminary data.</text>
</comment>
<accession>A0A6A2WC53</accession>